<evidence type="ECO:0000256" key="4">
    <source>
        <dbReference type="ARBA" id="ARBA00022692"/>
    </source>
</evidence>
<keyword evidence="2 7" id="KW-0813">Transport</keyword>
<dbReference type="SUPFAM" id="SSF161098">
    <property type="entry name" value="MetI-like"/>
    <property type="match status" value="1"/>
</dbReference>
<comment type="similarity">
    <text evidence="7">Belongs to the binding-protein-dependent transport system permease family.</text>
</comment>
<keyword evidence="5 7" id="KW-1133">Transmembrane helix</keyword>
<feature type="transmembrane region" description="Helical" evidence="7">
    <location>
        <begin position="262"/>
        <end position="280"/>
    </location>
</feature>
<dbReference type="InterPro" id="IPR000515">
    <property type="entry name" value="MetI-like"/>
</dbReference>
<comment type="caution">
    <text evidence="9">The sequence shown here is derived from an EMBL/GenBank/DDBJ whole genome shotgun (WGS) entry which is preliminary data.</text>
</comment>
<dbReference type="PROSITE" id="PS50928">
    <property type="entry name" value="ABC_TM1"/>
    <property type="match status" value="1"/>
</dbReference>
<organism evidence="9 10">
    <name type="scientific">Catenulispora pinistramenti</name>
    <dbReference type="NCBI Taxonomy" id="2705254"/>
    <lineage>
        <taxon>Bacteria</taxon>
        <taxon>Bacillati</taxon>
        <taxon>Actinomycetota</taxon>
        <taxon>Actinomycetes</taxon>
        <taxon>Catenulisporales</taxon>
        <taxon>Catenulisporaceae</taxon>
        <taxon>Catenulispora</taxon>
    </lineage>
</organism>
<evidence type="ECO:0000313" key="10">
    <source>
        <dbReference type="Proteomes" id="UP000730482"/>
    </source>
</evidence>
<dbReference type="PANTHER" id="PTHR43744:SF12">
    <property type="entry name" value="ABC TRANSPORTER PERMEASE PROTEIN MG189-RELATED"/>
    <property type="match status" value="1"/>
</dbReference>
<dbReference type="PANTHER" id="PTHR43744">
    <property type="entry name" value="ABC TRANSPORTER PERMEASE PROTEIN MG189-RELATED-RELATED"/>
    <property type="match status" value="1"/>
</dbReference>
<evidence type="ECO:0000256" key="6">
    <source>
        <dbReference type="ARBA" id="ARBA00023136"/>
    </source>
</evidence>
<keyword evidence="4 7" id="KW-0812">Transmembrane</keyword>
<evidence type="ECO:0000256" key="3">
    <source>
        <dbReference type="ARBA" id="ARBA00022475"/>
    </source>
</evidence>
<evidence type="ECO:0000259" key="8">
    <source>
        <dbReference type="PROSITE" id="PS50928"/>
    </source>
</evidence>
<keyword evidence="3" id="KW-1003">Cell membrane</keyword>
<keyword evidence="10" id="KW-1185">Reference proteome</keyword>
<dbReference type="Gene3D" id="1.10.3720.10">
    <property type="entry name" value="MetI-like"/>
    <property type="match status" value="1"/>
</dbReference>
<feature type="transmembrane region" description="Helical" evidence="7">
    <location>
        <begin position="123"/>
        <end position="148"/>
    </location>
</feature>
<evidence type="ECO:0000313" key="9">
    <source>
        <dbReference type="EMBL" id="MBS2547130.1"/>
    </source>
</evidence>
<evidence type="ECO:0000256" key="5">
    <source>
        <dbReference type="ARBA" id="ARBA00022989"/>
    </source>
</evidence>
<dbReference type="InterPro" id="IPR035906">
    <property type="entry name" value="MetI-like_sf"/>
</dbReference>
<sequence>MSTPSAFPTTFIASGRQGPAARAATRSIQAATLILLLAAGIGPLYWMVKGAVSPPAQTVAHPLAVWPGQARFANFSTAFHELGIGHYLLNTLIVVSGSWAVQLFVSVTAGFALSVLRPRFGKVVYAMILATMFVPYTVNLVSLFLTIIDVPIIHVDLADTYWALWLPAGASAFTVLLAKQFFDSLPRELFDAAHVDGCSTRHLLTKIVLPMSRPVLAVISLLAVTHSWKEFVWPLVALTDPNKQPISVALSQLSGQAPQDQLIAAMVMAAAPPIVVFAVFQRQIVAGLGFTGVKG</sequence>
<gene>
    <name evidence="9" type="ORF">KGQ19_09625</name>
</gene>
<evidence type="ECO:0000256" key="1">
    <source>
        <dbReference type="ARBA" id="ARBA00004651"/>
    </source>
</evidence>
<evidence type="ECO:0000256" key="2">
    <source>
        <dbReference type="ARBA" id="ARBA00022448"/>
    </source>
</evidence>
<feature type="domain" description="ABC transmembrane type-1" evidence="8">
    <location>
        <begin position="88"/>
        <end position="280"/>
    </location>
</feature>
<dbReference type="RefSeq" id="WP_212008731.1">
    <property type="nucleotide sequence ID" value="NZ_JAAFYZ010000023.1"/>
</dbReference>
<dbReference type="EMBL" id="JAAFYZ010000023">
    <property type="protein sequence ID" value="MBS2547130.1"/>
    <property type="molecule type" value="Genomic_DNA"/>
</dbReference>
<dbReference type="Pfam" id="PF00528">
    <property type="entry name" value="BPD_transp_1"/>
    <property type="match status" value="1"/>
</dbReference>
<feature type="transmembrane region" description="Helical" evidence="7">
    <location>
        <begin position="203"/>
        <end position="224"/>
    </location>
</feature>
<reference evidence="9 10" key="1">
    <citation type="submission" date="2020-02" db="EMBL/GenBank/DDBJ databases">
        <title>Acidophilic actinobacteria isolated from forest soil.</title>
        <authorList>
            <person name="Golinska P."/>
        </authorList>
    </citation>
    <scope>NUCLEOTIDE SEQUENCE [LARGE SCALE GENOMIC DNA]</scope>
    <source>
        <strain evidence="9 10">NL8</strain>
    </source>
</reference>
<feature type="transmembrane region" description="Helical" evidence="7">
    <location>
        <begin position="92"/>
        <end position="116"/>
    </location>
</feature>
<keyword evidence="6 7" id="KW-0472">Membrane</keyword>
<evidence type="ECO:0000256" key="7">
    <source>
        <dbReference type="RuleBase" id="RU363032"/>
    </source>
</evidence>
<accession>A0ABS5KM69</accession>
<dbReference type="CDD" id="cd06261">
    <property type="entry name" value="TM_PBP2"/>
    <property type="match status" value="1"/>
</dbReference>
<name>A0ABS5KM69_9ACTN</name>
<proteinExistence type="inferred from homology"/>
<feature type="transmembrane region" description="Helical" evidence="7">
    <location>
        <begin position="160"/>
        <end position="182"/>
    </location>
</feature>
<comment type="subcellular location">
    <subcellularLocation>
        <location evidence="1 7">Cell membrane</location>
        <topology evidence="1 7">Multi-pass membrane protein</topology>
    </subcellularLocation>
</comment>
<protein>
    <submittedName>
        <fullName evidence="9">Carbohydrate ABC transporter permease</fullName>
    </submittedName>
</protein>
<feature type="transmembrane region" description="Helical" evidence="7">
    <location>
        <begin position="30"/>
        <end position="48"/>
    </location>
</feature>
<dbReference type="Proteomes" id="UP000730482">
    <property type="component" value="Unassembled WGS sequence"/>
</dbReference>